<keyword evidence="3" id="KW-1185">Reference proteome</keyword>
<proteinExistence type="predicted"/>
<dbReference type="OrthoDB" id="3540303at2759"/>
<reference evidence="2 3" key="1">
    <citation type="submission" date="2019-06" db="EMBL/GenBank/DDBJ databases">
        <title>Genome Sequence of the Brown Rot Fungal Pathogen Monilinia laxa.</title>
        <authorList>
            <person name="De Miccolis Angelini R.M."/>
            <person name="Landi L."/>
            <person name="Abate D."/>
            <person name="Pollastro S."/>
            <person name="Romanazzi G."/>
            <person name="Faretra F."/>
        </authorList>
    </citation>
    <scope>NUCLEOTIDE SEQUENCE [LARGE SCALE GENOMIC DNA]</scope>
    <source>
        <strain evidence="2 3">Mlax316</strain>
    </source>
</reference>
<gene>
    <name evidence="2" type="ORF">EYC80_002492</name>
</gene>
<feature type="region of interest" description="Disordered" evidence="1">
    <location>
        <begin position="64"/>
        <end position="117"/>
    </location>
</feature>
<dbReference type="Proteomes" id="UP000326757">
    <property type="component" value="Unassembled WGS sequence"/>
</dbReference>
<feature type="region of interest" description="Disordered" evidence="1">
    <location>
        <begin position="634"/>
        <end position="671"/>
    </location>
</feature>
<feature type="compositionally biased region" description="Polar residues" evidence="1">
    <location>
        <begin position="637"/>
        <end position="648"/>
    </location>
</feature>
<sequence>MRRSKFKATTPLEPATQQDEIQPCERSFMLDVAEMDYIPREVVETRVQDERSGEAFITIPQSNNDALENHDNDNINYSTNDSDSDHYNGHNNEKLKKKRKIKGRTDDNNVPNRTETTENHVNNTEENHPLHHEELKWRARVWKFCHGLKLKKVKDGQSEVTPDFWQSPIVNESKPGEKGINCDKKTLSNKHPSSTGGKMNGVAERKGNARNPSISQSYVDAAKAVDDDNIECDEDEIQAEEEEFLYKRSRFRGQNHEVMEQNAYMVFPHFDPTASGNNRVYRVSKFRENIESYDQNAIKGGRVEMLRQERQAIGLTQQKKSASGSVSVRGPKMRDENPLTADCHQNFDVSNNSSAPFLSGPTNQTNTNFHTRTVYSVERTGEIISSHPETATINVISEMYVAPPRQPKKSTLRSKIRKFVPERIETICCKTKDESSLTEDTTERNKTKKAIRKGSDESLGTVIGRIKGFLKKKVDDSEQQTHSTIQVFRQNGTKDLERQVSKITKSVPQSCTLSRSKSIKSVELIIEGGSSGKFLGNTKDVLQCCRVLTPASGSSSSPGPSMQAFASSQSTPSASMDPIHVCYMGERNKRPRKRHKRSKMKSNLRTKVLKRSLRIEDIRELRSQRIRRAREALERASNNVDLKASSAQMRGDKIQKSPRGAEARRSRSGGN</sequence>
<feature type="compositionally biased region" description="Basic residues" evidence="1">
    <location>
        <begin position="589"/>
        <end position="606"/>
    </location>
</feature>
<protein>
    <submittedName>
        <fullName evidence="2">Uncharacterized protein</fullName>
    </submittedName>
</protein>
<feature type="compositionally biased region" description="Polar residues" evidence="1">
    <location>
        <begin position="564"/>
        <end position="574"/>
    </location>
</feature>
<dbReference type="EMBL" id="VIGI01000008">
    <property type="protein sequence ID" value="KAB8297107.1"/>
    <property type="molecule type" value="Genomic_DNA"/>
</dbReference>
<evidence type="ECO:0000313" key="2">
    <source>
        <dbReference type="EMBL" id="KAB8297107.1"/>
    </source>
</evidence>
<dbReference type="AlphaFoldDB" id="A0A5N6K458"/>
<feature type="region of interest" description="Disordered" evidence="1">
    <location>
        <begin position="550"/>
        <end position="606"/>
    </location>
</feature>
<feature type="region of interest" description="Disordered" evidence="1">
    <location>
        <begin position="167"/>
        <end position="214"/>
    </location>
</feature>
<organism evidence="2 3">
    <name type="scientific">Monilinia laxa</name>
    <name type="common">Brown rot fungus</name>
    <name type="synonym">Sclerotinia laxa</name>
    <dbReference type="NCBI Taxonomy" id="61186"/>
    <lineage>
        <taxon>Eukaryota</taxon>
        <taxon>Fungi</taxon>
        <taxon>Dikarya</taxon>
        <taxon>Ascomycota</taxon>
        <taxon>Pezizomycotina</taxon>
        <taxon>Leotiomycetes</taxon>
        <taxon>Helotiales</taxon>
        <taxon>Sclerotiniaceae</taxon>
        <taxon>Monilinia</taxon>
    </lineage>
</organism>
<comment type="caution">
    <text evidence="2">The sequence shown here is derived from an EMBL/GenBank/DDBJ whole genome shotgun (WGS) entry which is preliminary data.</text>
</comment>
<feature type="compositionally biased region" description="Basic and acidic residues" evidence="1">
    <location>
        <begin position="174"/>
        <end position="186"/>
    </location>
</feature>
<accession>A0A5N6K458</accession>
<feature type="compositionally biased region" description="Basic and acidic residues" evidence="1">
    <location>
        <begin position="650"/>
        <end position="665"/>
    </location>
</feature>
<feature type="compositionally biased region" description="Basic and acidic residues" evidence="1">
    <location>
        <begin position="83"/>
        <end position="94"/>
    </location>
</feature>
<evidence type="ECO:0000256" key="1">
    <source>
        <dbReference type="SAM" id="MobiDB-lite"/>
    </source>
</evidence>
<name>A0A5N6K458_MONLA</name>
<feature type="compositionally biased region" description="Low complexity" evidence="1">
    <location>
        <begin position="552"/>
        <end position="561"/>
    </location>
</feature>
<evidence type="ECO:0000313" key="3">
    <source>
        <dbReference type="Proteomes" id="UP000326757"/>
    </source>
</evidence>
<feature type="region of interest" description="Disordered" evidence="1">
    <location>
        <begin position="1"/>
        <end position="24"/>
    </location>
</feature>